<accession>A0A067ML65</accession>
<feature type="domain" description="FAD-binding" evidence="6">
    <location>
        <begin position="7"/>
        <end position="357"/>
    </location>
</feature>
<gene>
    <name evidence="7" type="ORF">BOTBODRAFT_134487</name>
</gene>
<dbReference type="Proteomes" id="UP000027195">
    <property type="component" value="Unassembled WGS sequence"/>
</dbReference>
<dbReference type="HOGENOM" id="CLU_009665_20_3_1"/>
<evidence type="ECO:0000256" key="3">
    <source>
        <dbReference type="ARBA" id="ARBA00022827"/>
    </source>
</evidence>
<dbReference type="Pfam" id="PF01494">
    <property type="entry name" value="FAD_binding_3"/>
    <property type="match status" value="1"/>
</dbReference>
<keyword evidence="4" id="KW-0560">Oxidoreductase</keyword>
<dbReference type="GO" id="GO:0071949">
    <property type="term" value="F:FAD binding"/>
    <property type="evidence" value="ECO:0007669"/>
    <property type="project" value="InterPro"/>
</dbReference>
<feature type="region of interest" description="Disordered" evidence="5">
    <location>
        <begin position="513"/>
        <end position="532"/>
    </location>
</feature>
<keyword evidence="2" id="KW-0285">Flavoprotein</keyword>
<dbReference type="PANTHER" id="PTHR43004">
    <property type="entry name" value="TRK SYSTEM POTASSIUM UPTAKE PROTEIN"/>
    <property type="match status" value="1"/>
</dbReference>
<dbReference type="SUPFAM" id="SSF51905">
    <property type="entry name" value="FAD/NAD(P)-binding domain"/>
    <property type="match status" value="1"/>
</dbReference>
<dbReference type="PANTHER" id="PTHR43004:SF19">
    <property type="entry name" value="BINDING MONOOXYGENASE, PUTATIVE (JCVI)-RELATED"/>
    <property type="match status" value="1"/>
</dbReference>
<feature type="compositionally biased region" description="Polar residues" evidence="5">
    <location>
        <begin position="514"/>
        <end position="527"/>
    </location>
</feature>
<dbReference type="InterPro" id="IPR036188">
    <property type="entry name" value="FAD/NAD-bd_sf"/>
</dbReference>
<evidence type="ECO:0000313" key="7">
    <source>
        <dbReference type="EMBL" id="KDQ12632.1"/>
    </source>
</evidence>
<evidence type="ECO:0000256" key="5">
    <source>
        <dbReference type="SAM" id="MobiDB-lite"/>
    </source>
</evidence>
<sequence>MPPRYPAVLIVGAGPTGLVSALALAKNSIPVRIVEKNSVFESRVRGNGSYPRTLEIFNSLGVADAILQNSSHVNKIRAYGSNGYDVAQTWNFLELHDPTPSAPYEKPALCPQDRTESILRDALMEYGIQVELATELVSLEQDEDGVTAKLVTYHAGTSMSQSVRVDWLIGADGGRSAVRRRLGISFIGETVKEMETIVADLDIEGIDRGVSLCISSFFTQALLLFPLTPTPRFSFYLTGKKAHASESVLRGDLPAVQNLVNWASGRDDIKVKKVNVTSQWRPNIRMVDTFAVGRVFLAGDAAHTHSPAGGQGLNSSIQDAFNLAWKLALVQKKLAPTSLLTTYGIERIPVIAEMLDLTTELHKLTYRATGDYAPTSLDKTALHAWRRCGKLTMMGVNCRWSPIVRDERTVRVPGEQVEAYRFLEGVLRAGDRAPDAPALIDVAATQVEGGEVGATSLFKIFGPAHHTALVFSHRDSYVESQILHKLDSYNAVVPEGSVPLVLPLLILPPGSMEPPSQTSPHYTSSGPSRRLVDSEGHARAGYEIARDYDGVWIIIIRPDSVIGAIVCGCEGIGKYFSPIFLTT</sequence>
<dbReference type="AlphaFoldDB" id="A0A067ML65"/>
<dbReference type="STRING" id="930990.A0A067ML65"/>
<comment type="cofactor">
    <cofactor evidence="1">
        <name>FAD</name>
        <dbReference type="ChEBI" id="CHEBI:57692"/>
    </cofactor>
</comment>
<proteinExistence type="predicted"/>
<keyword evidence="3" id="KW-0274">FAD</keyword>
<evidence type="ECO:0000256" key="4">
    <source>
        <dbReference type="ARBA" id="ARBA00023002"/>
    </source>
</evidence>
<organism evidence="7 8">
    <name type="scientific">Botryobasidium botryosum (strain FD-172 SS1)</name>
    <dbReference type="NCBI Taxonomy" id="930990"/>
    <lineage>
        <taxon>Eukaryota</taxon>
        <taxon>Fungi</taxon>
        <taxon>Dikarya</taxon>
        <taxon>Basidiomycota</taxon>
        <taxon>Agaricomycotina</taxon>
        <taxon>Agaricomycetes</taxon>
        <taxon>Cantharellales</taxon>
        <taxon>Botryobasidiaceae</taxon>
        <taxon>Botryobasidium</taxon>
    </lineage>
</organism>
<evidence type="ECO:0000259" key="6">
    <source>
        <dbReference type="Pfam" id="PF01494"/>
    </source>
</evidence>
<dbReference type="PRINTS" id="PR00420">
    <property type="entry name" value="RNGMNOXGNASE"/>
</dbReference>
<evidence type="ECO:0000256" key="2">
    <source>
        <dbReference type="ARBA" id="ARBA00022630"/>
    </source>
</evidence>
<dbReference type="InParanoid" id="A0A067ML65"/>
<dbReference type="Gene3D" id="3.30.70.2450">
    <property type="match status" value="1"/>
</dbReference>
<dbReference type="GO" id="GO:0016709">
    <property type="term" value="F:oxidoreductase activity, acting on paired donors, with incorporation or reduction of molecular oxygen, NAD(P)H as one donor, and incorporation of one atom of oxygen"/>
    <property type="evidence" value="ECO:0007669"/>
    <property type="project" value="UniProtKB-ARBA"/>
</dbReference>
<evidence type="ECO:0000256" key="1">
    <source>
        <dbReference type="ARBA" id="ARBA00001974"/>
    </source>
</evidence>
<evidence type="ECO:0000313" key="8">
    <source>
        <dbReference type="Proteomes" id="UP000027195"/>
    </source>
</evidence>
<dbReference type="OrthoDB" id="2690153at2759"/>
<dbReference type="InterPro" id="IPR002938">
    <property type="entry name" value="FAD-bd"/>
</dbReference>
<reference evidence="8" key="1">
    <citation type="journal article" date="2014" name="Proc. Natl. Acad. Sci. U.S.A.">
        <title>Extensive sampling of basidiomycete genomes demonstrates inadequacy of the white-rot/brown-rot paradigm for wood decay fungi.</title>
        <authorList>
            <person name="Riley R."/>
            <person name="Salamov A.A."/>
            <person name="Brown D.W."/>
            <person name="Nagy L.G."/>
            <person name="Floudas D."/>
            <person name="Held B.W."/>
            <person name="Levasseur A."/>
            <person name="Lombard V."/>
            <person name="Morin E."/>
            <person name="Otillar R."/>
            <person name="Lindquist E.A."/>
            <person name="Sun H."/>
            <person name="LaButti K.M."/>
            <person name="Schmutz J."/>
            <person name="Jabbour D."/>
            <person name="Luo H."/>
            <person name="Baker S.E."/>
            <person name="Pisabarro A.G."/>
            <person name="Walton J.D."/>
            <person name="Blanchette R.A."/>
            <person name="Henrissat B."/>
            <person name="Martin F."/>
            <person name="Cullen D."/>
            <person name="Hibbett D.S."/>
            <person name="Grigoriev I.V."/>
        </authorList>
    </citation>
    <scope>NUCLEOTIDE SEQUENCE [LARGE SCALE GENOMIC DNA]</scope>
    <source>
        <strain evidence="8">FD-172 SS1</strain>
    </source>
</reference>
<dbReference type="Gene3D" id="3.50.50.60">
    <property type="entry name" value="FAD/NAD(P)-binding domain"/>
    <property type="match status" value="1"/>
</dbReference>
<protein>
    <recommendedName>
        <fullName evidence="6">FAD-binding domain-containing protein</fullName>
    </recommendedName>
</protein>
<keyword evidence="8" id="KW-1185">Reference proteome</keyword>
<name>A0A067ML65_BOTB1</name>
<dbReference type="InterPro" id="IPR050641">
    <property type="entry name" value="RIFMO-like"/>
</dbReference>
<dbReference type="EMBL" id="KL198049">
    <property type="protein sequence ID" value="KDQ12632.1"/>
    <property type="molecule type" value="Genomic_DNA"/>
</dbReference>